<comment type="caution">
    <text evidence="1">The sequence shown here is derived from an EMBL/GenBank/DDBJ whole genome shotgun (WGS) entry which is preliminary data.</text>
</comment>
<keyword evidence="2" id="KW-1185">Reference proteome</keyword>
<reference evidence="1 2" key="1">
    <citation type="journal article" date="2019" name="Commun. Biol.">
        <title>The bagworm genome reveals a unique fibroin gene that provides high tensile strength.</title>
        <authorList>
            <person name="Kono N."/>
            <person name="Nakamura H."/>
            <person name="Ohtoshi R."/>
            <person name="Tomita M."/>
            <person name="Numata K."/>
            <person name="Arakawa K."/>
        </authorList>
    </citation>
    <scope>NUCLEOTIDE SEQUENCE [LARGE SCALE GENOMIC DNA]</scope>
</reference>
<evidence type="ECO:0000313" key="2">
    <source>
        <dbReference type="Proteomes" id="UP000299102"/>
    </source>
</evidence>
<dbReference type="AlphaFoldDB" id="A0A4C1SVD0"/>
<proteinExistence type="predicted"/>
<name>A0A4C1SVD0_EUMVA</name>
<evidence type="ECO:0000313" key="1">
    <source>
        <dbReference type="EMBL" id="GBP06193.1"/>
    </source>
</evidence>
<accession>A0A4C1SVD0</accession>
<protein>
    <submittedName>
        <fullName evidence="1">Uncharacterized protein</fullName>
    </submittedName>
</protein>
<dbReference type="GO" id="GO:0003676">
    <property type="term" value="F:nucleic acid binding"/>
    <property type="evidence" value="ECO:0007669"/>
    <property type="project" value="InterPro"/>
</dbReference>
<dbReference type="Proteomes" id="UP000299102">
    <property type="component" value="Unassembled WGS sequence"/>
</dbReference>
<dbReference type="EMBL" id="BGZK01000021">
    <property type="protein sequence ID" value="GBP06193.1"/>
    <property type="molecule type" value="Genomic_DNA"/>
</dbReference>
<dbReference type="InterPro" id="IPR001888">
    <property type="entry name" value="Transposase_1"/>
</dbReference>
<organism evidence="1 2">
    <name type="scientific">Eumeta variegata</name>
    <name type="common">Bagworm moth</name>
    <name type="synonym">Eumeta japonica</name>
    <dbReference type="NCBI Taxonomy" id="151549"/>
    <lineage>
        <taxon>Eukaryota</taxon>
        <taxon>Metazoa</taxon>
        <taxon>Ecdysozoa</taxon>
        <taxon>Arthropoda</taxon>
        <taxon>Hexapoda</taxon>
        <taxon>Insecta</taxon>
        <taxon>Pterygota</taxon>
        <taxon>Neoptera</taxon>
        <taxon>Endopterygota</taxon>
        <taxon>Lepidoptera</taxon>
        <taxon>Glossata</taxon>
        <taxon>Ditrysia</taxon>
        <taxon>Tineoidea</taxon>
        <taxon>Psychidae</taxon>
        <taxon>Oiketicinae</taxon>
        <taxon>Eumeta</taxon>
    </lineage>
</organism>
<dbReference type="Gene3D" id="3.30.420.10">
    <property type="entry name" value="Ribonuclease H-like superfamily/Ribonuclease H"/>
    <property type="match status" value="1"/>
</dbReference>
<dbReference type="OrthoDB" id="10017160at2759"/>
<dbReference type="Pfam" id="PF01359">
    <property type="entry name" value="Transposase_1"/>
    <property type="match status" value="1"/>
</dbReference>
<dbReference type="InterPro" id="IPR036397">
    <property type="entry name" value="RNaseH_sf"/>
</dbReference>
<sequence length="148" mass="16752">MNEMWLHHYYPETKLQSVAWKIPPSPTSKKFKASRSAVKIMDSFLWDSKEVVTSEYVDRGATVTGSTRVRDWCILFMTVNWDQKKNGAGIRVRAVKQTENENYIELIQEIKDYIFRPGEVAAKSSLTVNNYYVTSGEVSFGGGATGVS</sequence>
<gene>
    <name evidence="1" type="ORF">EVAR_3555_1</name>
</gene>